<dbReference type="NCBIfam" id="NF047619">
    <property type="entry name" value="NADase_discoid"/>
    <property type="match status" value="1"/>
</dbReference>
<protein>
    <recommendedName>
        <fullName evidence="2">NAD glycohydrolase translocation F5/8 type C domain-containing protein</fullName>
    </recommendedName>
</protein>
<evidence type="ECO:0000313" key="3">
    <source>
        <dbReference type="EMBL" id="EPF31138.1"/>
    </source>
</evidence>
<dbReference type="AlphaFoldDB" id="S3JYS9"/>
<feature type="chain" id="PRO_5004510884" description="NAD glycohydrolase translocation F5/8 type C domain-containing protein" evidence="1">
    <location>
        <begin position="26"/>
        <end position="366"/>
    </location>
</feature>
<sequence length="366" mass="41511">MEKRCIEKFILSAVLCFFAAGLSFAQSDWFMAQTRKADAKSVLATSELVEAQFAGKYLYPPINVLDGDFATVWCEAEKDGPGIGESITIEFAEPVSFDEIQIVNGFAYKDYYTKNNRVKSILLTQTAGKHFQQREYVLADGVQNWQSICFGLPQTAQTLTIKITGVYKGAKYDDTCIGDIRLLYKGKVIPFENVAPLKAAQEENSKLMLKNKAGDFEKEFFALFGNGNELYLRNERGGGFIITKSGSRISDMDNCVILEAQSNEAIVRYYKEKYGDYGADTVQEQLEKHNRKDYDYVIISRSRVWEERPRYKLGNYRILKYETIQYVETVTATLIKLDGKTVYVNGIKYTVLNPNRVIDVSFDAGP</sequence>
<name>S3JYS9_TREMA</name>
<proteinExistence type="predicted"/>
<dbReference type="EMBL" id="ATFF01000006">
    <property type="protein sequence ID" value="EPF31138.1"/>
    <property type="molecule type" value="Genomic_DNA"/>
</dbReference>
<dbReference type="Gene3D" id="2.60.120.260">
    <property type="entry name" value="Galactose-binding domain-like"/>
    <property type="match status" value="1"/>
</dbReference>
<dbReference type="InterPro" id="IPR057561">
    <property type="entry name" value="NADase_transloc"/>
</dbReference>
<gene>
    <name evidence="3" type="ORF">HMPREF9194_01475</name>
</gene>
<dbReference type="InterPro" id="IPR008979">
    <property type="entry name" value="Galactose-bd-like_sf"/>
</dbReference>
<dbReference type="SUPFAM" id="SSF49785">
    <property type="entry name" value="Galactose-binding domain-like"/>
    <property type="match status" value="1"/>
</dbReference>
<comment type="caution">
    <text evidence="3">The sequence shown here is derived from an EMBL/GenBank/DDBJ whole genome shotgun (WGS) entry which is preliminary data.</text>
</comment>
<evidence type="ECO:0000259" key="2">
    <source>
        <dbReference type="Pfam" id="PF25302"/>
    </source>
</evidence>
<feature type="domain" description="NAD glycohydrolase translocation F5/8 type C" evidence="2">
    <location>
        <begin position="40"/>
        <end position="181"/>
    </location>
</feature>
<keyword evidence="4" id="KW-1185">Reference proteome</keyword>
<evidence type="ECO:0000313" key="4">
    <source>
        <dbReference type="Proteomes" id="UP000014541"/>
    </source>
</evidence>
<dbReference type="RefSeq" id="WP_016525749.1">
    <property type="nucleotide sequence ID" value="NZ_KE332518.1"/>
</dbReference>
<feature type="signal peptide" evidence="1">
    <location>
        <begin position="1"/>
        <end position="25"/>
    </location>
</feature>
<dbReference type="Pfam" id="PF25302">
    <property type="entry name" value="NADase_transloc"/>
    <property type="match status" value="1"/>
</dbReference>
<dbReference type="HOGENOM" id="CLU_756349_0_0_12"/>
<accession>S3JYS9</accession>
<keyword evidence="1" id="KW-0732">Signal</keyword>
<dbReference type="eggNOG" id="COG2304">
    <property type="taxonomic scope" value="Bacteria"/>
</dbReference>
<evidence type="ECO:0000256" key="1">
    <source>
        <dbReference type="SAM" id="SignalP"/>
    </source>
</evidence>
<dbReference type="PATRIC" id="fig|1125699.3.peg.1486"/>
<dbReference type="STRING" id="1125699.HMPREF9194_01475"/>
<reference evidence="3 4" key="1">
    <citation type="submission" date="2013-04" db="EMBL/GenBank/DDBJ databases">
        <title>The Genome Sequence of Treponema maltophilum ATCC 51939.</title>
        <authorList>
            <consortium name="The Broad Institute Genomics Platform"/>
            <person name="Earl A."/>
            <person name="Ward D."/>
            <person name="Feldgarden M."/>
            <person name="Gevers D."/>
            <person name="Leonetti C."/>
            <person name="Blanton J.M."/>
            <person name="Dewhirst F.E."/>
            <person name="Izard J."/>
            <person name="Walker B."/>
            <person name="Young S."/>
            <person name="Zeng Q."/>
            <person name="Gargeya S."/>
            <person name="Fitzgerald M."/>
            <person name="Haas B."/>
            <person name="Abouelleil A."/>
            <person name="Allen A.W."/>
            <person name="Alvarado L."/>
            <person name="Arachchi H.M."/>
            <person name="Berlin A.M."/>
            <person name="Chapman S.B."/>
            <person name="Gainer-Dewar J."/>
            <person name="Goldberg J."/>
            <person name="Griggs A."/>
            <person name="Gujja S."/>
            <person name="Hansen M."/>
            <person name="Howarth C."/>
            <person name="Imamovic A."/>
            <person name="Ireland A."/>
            <person name="Larimer J."/>
            <person name="McCowan C."/>
            <person name="Murphy C."/>
            <person name="Pearson M."/>
            <person name="Poon T.W."/>
            <person name="Priest M."/>
            <person name="Roberts A."/>
            <person name="Saif S."/>
            <person name="Shea T."/>
            <person name="Sisk P."/>
            <person name="Sykes S."/>
            <person name="Wortman J."/>
            <person name="Nusbaum C."/>
            <person name="Birren B."/>
        </authorList>
    </citation>
    <scope>NUCLEOTIDE SEQUENCE [LARGE SCALE GENOMIC DNA]</scope>
    <source>
        <strain evidence="3 4">ATCC 51939</strain>
    </source>
</reference>
<dbReference type="Proteomes" id="UP000014541">
    <property type="component" value="Unassembled WGS sequence"/>
</dbReference>
<organism evidence="3 4">
    <name type="scientific">Treponema maltophilum ATCC 51939</name>
    <dbReference type="NCBI Taxonomy" id="1125699"/>
    <lineage>
        <taxon>Bacteria</taxon>
        <taxon>Pseudomonadati</taxon>
        <taxon>Spirochaetota</taxon>
        <taxon>Spirochaetia</taxon>
        <taxon>Spirochaetales</taxon>
        <taxon>Treponemataceae</taxon>
        <taxon>Treponema</taxon>
    </lineage>
</organism>